<organism evidence="1 2">
    <name type="scientific">Helicobacter ailurogastricus</name>
    <dbReference type="NCBI Taxonomy" id="1578720"/>
    <lineage>
        <taxon>Bacteria</taxon>
        <taxon>Pseudomonadati</taxon>
        <taxon>Campylobacterota</taxon>
        <taxon>Epsilonproteobacteria</taxon>
        <taxon>Campylobacterales</taxon>
        <taxon>Helicobacteraceae</taxon>
        <taxon>Helicobacter</taxon>
    </lineage>
</organism>
<dbReference type="Proteomes" id="UP000043437">
    <property type="component" value="Unassembled WGS sequence"/>
</dbReference>
<dbReference type="GeneID" id="82132570"/>
<evidence type="ECO:0000313" key="2">
    <source>
        <dbReference type="Proteomes" id="UP000043437"/>
    </source>
</evidence>
<proteinExistence type="predicted"/>
<gene>
    <name evidence="1" type="ORF">HAL07_13770</name>
</gene>
<dbReference type="EMBL" id="CDMG01000009">
    <property type="protein sequence ID" value="CRF52912.1"/>
    <property type="molecule type" value="Genomic_DNA"/>
</dbReference>
<reference evidence="2" key="1">
    <citation type="submission" date="2014-12" db="EMBL/GenBank/DDBJ databases">
        <authorList>
            <person name="Jaenicke S."/>
        </authorList>
    </citation>
    <scope>NUCLEOTIDE SEQUENCE [LARGE SCALE GENOMIC DNA]</scope>
</reference>
<evidence type="ECO:0000313" key="1">
    <source>
        <dbReference type="EMBL" id="CRF52912.1"/>
    </source>
</evidence>
<name>A0A0K2Y3L6_9HELI</name>
<dbReference type="AlphaFoldDB" id="A0A0K2Y3L6"/>
<sequence>MITKRPNTPINLGDTSFRRKEIASDYKILLQGLHELPLEWDIHNGSQELFYRYVLESGLIKPPEKDIAPAEQAKRARTYSNALVKIGFIDDKRVLTPAG</sequence>
<dbReference type="RefSeq" id="WP_238374502.1">
    <property type="nucleotide sequence ID" value="NZ_BSWP01000027.1"/>
</dbReference>
<protein>
    <submittedName>
        <fullName evidence="1">Uncharacterized protein</fullName>
    </submittedName>
</protein>
<accession>A0A0K2Y3L6</accession>